<dbReference type="Gene3D" id="1.10.10.10">
    <property type="entry name" value="Winged helix-like DNA-binding domain superfamily/Winged helix DNA-binding domain"/>
    <property type="match status" value="1"/>
</dbReference>
<organism evidence="6 7">
    <name type="scientific">Candidatus Gallimonas gallistercoris</name>
    <dbReference type="NCBI Taxonomy" id="2838602"/>
    <lineage>
        <taxon>Bacteria</taxon>
        <taxon>Bacillati</taxon>
        <taxon>Bacillota</taxon>
        <taxon>Clostridia</taxon>
        <taxon>Candidatus Gallimonas</taxon>
    </lineage>
</organism>
<dbReference type="EMBL" id="DXAJ01000080">
    <property type="protein sequence ID" value="HJA02774.1"/>
    <property type="molecule type" value="Genomic_DNA"/>
</dbReference>
<dbReference type="PRINTS" id="PR00039">
    <property type="entry name" value="HTHLYSR"/>
</dbReference>
<dbReference type="GO" id="GO:0000976">
    <property type="term" value="F:transcription cis-regulatory region binding"/>
    <property type="evidence" value="ECO:0007669"/>
    <property type="project" value="TreeGrafter"/>
</dbReference>
<accession>A0A9D2KEP4</accession>
<sequence>MKTFCAVCEAGGITRAAEKLCVAQPSVSQTIGELERYYGVSLFDRVGRRLVLTPEGERLRVKAQEAIASFSEFEEAARDTKARHIIRIGSSVTAGQMVLPRLITAIETTLDRAECRAIADSAAAVEQLVEEGSLDFALVEGSVSRALAAEAVFSDRLLAVCSAGMKIKNTLSPSELVSLPLLLRRRGSASRDLLDERLSALGLKAQPKLSSSSNSVLLAAAREGLGVAVLPEALVAAELAAGRLKEVRIQGPELSRRWFAVRRQDKKFTPAQQQAFELLFSLSLGEN</sequence>
<evidence type="ECO:0000256" key="3">
    <source>
        <dbReference type="ARBA" id="ARBA00023125"/>
    </source>
</evidence>
<comment type="similarity">
    <text evidence="1">Belongs to the LysR transcriptional regulatory family.</text>
</comment>
<dbReference type="PANTHER" id="PTHR30126">
    <property type="entry name" value="HTH-TYPE TRANSCRIPTIONAL REGULATOR"/>
    <property type="match status" value="1"/>
</dbReference>
<reference evidence="6" key="2">
    <citation type="submission" date="2021-04" db="EMBL/GenBank/DDBJ databases">
        <authorList>
            <person name="Gilroy R."/>
        </authorList>
    </citation>
    <scope>NUCLEOTIDE SEQUENCE</scope>
    <source>
        <strain evidence="6">CHK156-179</strain>
    </source>
</reference>
<dbReference type="Gene3D" id="3.40.190.290">
    <property type="match status" value="1"/>
</dbReference>
<keyword evidence="4" id="KW-0804">Transcription</keyword>
<dbReference type="InterPro" id="IPR005119">
    <property type="entry name" value="LysR_subst-bd"/>
</dbReference>
<dbReference type="InterPro" id="IPR036390">
    <property type="entry name" value="WH_DNA-bd_sf"/>
</dbReference>
<dbReference type="PROSITE" id="PS50931">
    <property type="entry name" value="HTH_LYSR"/>
    <property type="match status" value="1"/>
</dbReference>
<dbReference type="GO" id="GO:0003700">
    <property type="term" value="F:DNA-binding transcription factor activity"/>
    <property type="evidence" value="ECO:0007669"/>
    <property type="project" value="InterPro"/>
</dbReference>
<evidence type="ECO:0000256" key="2">
    <source>
        <dbReference type="ARBA" id="ARBA00023015"/>
    </source>
</evidence>
<dbReference type="SUPFAM" id="SSF53850">
    <property type="entry name" value="Periplasmic binding protein-like II"/>
    <property type="match status" value="1"/>
</dbReference>
<proteinExistence type="inferred from homology"/>
<evidence type="ECO:0000313" key="6">
    <source>
        <dbReference type="EMBL" id="HJA02774.1"/>
    </source>
</evidence>
<dbReference type="InterPro" id="IPR036388">
    <property type="entry name" value="WH-like_DNA-bd_sf"/>
</dbReference>
<dbReference type="InterPro" id="IPR000847">
    <property type="entry name" value="LysR_HTH_N"/>
</dbReference>
<evidence type="ECO:0000256" key="4">
    <source>
        <dbReference type="ARBA" id="ARBA00023163"/>
    </source>
</evidence>
<dbReference type="PANTHER" id="PTHR30126:SF39">
    <property type="entry name" value="HTH-TYPE TRANSCRIPTIONAL REGULATOR CYSL"/>
    <property type="match status" value="1"/>
</dbReference>
<dbReference type="FunFam" id="1.10.10.10:FF:000001">
    <property type="entry name" value="LysR family transcriptional regulator"/>
    <property type="match status" value="1"/>
</dbReference>
<evidence type="ECO:0000259" key="5">
    <source>
        <dbReference type="PROSITE" id="PS50931"/>
    </source>
</evidence>
<comment type="caution">
    <text evidence="6">The sequence shown here is derived from an EMBL/GenBank/DDBJ whole genome shotgun (WGS) entry which is preliminary data.</text>
</comment>
<evidence type="ECO:0000313" key="7">
    <source>
        <dbReference type="Proteomes" id="UP000824221"/>
    </source>
</evidence>
<dbReference type="Pfam" id="PF00126">
    <property type="entry name" value="HTH_1"/>
    <property type="match status" value="1"/>
</dbReference>
<feature type="domain" description="HTH lysR-type" evidence="5">
    <location>
        <begin position="1"/>
        <end position="53"/>
    </location>
</feature>
<keyword evidence="3" id="KW-0238">DNA-binding</keyword>
<dbReference type="Proteomes" id="UP000824221">
    <property type="component" value="Unassembled WGS sequence"/>
</dbReference>
<protein>
    <submittedName>
        <fullName evidence="6">LysR family transcriptional regulator</fullName>
    </submittedName>
</protein>
<reference evidence="6" key="1">
    <citation type="journal article" date="2021" name="PeerJ">
        <title>Extensive microbial diversity within the chicken gut microbiome revealed by metagenomics and culture.</title>
        <authorList>
            <person name="Gilroy R."/>
            <person name="Ravi A."/>
            <person name="Getino M."/>
            <person name="Pursley I."/>
            <person name="Horton D.L."/>
            <person name="Alikhan N.F."/>
            <person name="Baker D."/>
            <person name="Gharbi K."/>
            <person name="Hall N."/>
            <person name="Watson M."/>
            <person name="Adriaenssens E.M."/>
            <person name="Foster-Nyarko E."/>
            <person name="Jarju S."/>
            <person name="Secka A."/>
            <person name="Antonio M."/>
            <person name="Oren A."/>
            <person name="Chaudhuri R.R."/>
            <person name="La Ragione R."/>
            <person name="Hildebrand F."/>
            <person name="Pallen M.J."/>
        </authorList>
    </citation>
    <scope>NUCLEOTIDE SEQUENCE</scope>
    <source>
        <strain evidence="6">CHK156-179</strain>
    </source>
</reference>
<dbReference type="SUPFAM" id="SSF46785">
    <property type="entry name" value="Winged helix' DNA-binding domain"/>
    <property type="match status" value="1"/>
</dbReference>
<name>A0A9D2KEP4_9FIRM</name>
<dbReference type="AlphaFoldDB" id="A0A9D2KEP4"/>
<dbReference type="Pfam" id="PF03466">
    <property type="entry name" value="LysR_substrate"/>
    <property type="match status" value="1"/>
</dbReference>
<evidence type="ECO:0000256" key="1">
    <source>
        <dbReference type="ARBA" id="ARBA00009437"/>
    </source>
</evidence>
<keyword evidence="2" id="KW-0805">Transcription regulation</keyword>
<gene>
    <name evidence="6" type="ORF">H9797_05280</name>
</gene>